<name>A0A521ELN4_9SPHI</name>
<organism evidence="1 2">
    <name type="scientific">Pedobacter westerhofensis</name>
    <dbReference type="NCBI Taxonomy" id="425512"/>
    <lineage>
        <taxon>Bacteria</taxon>
        <taxon>Pseudomonadati</taxon>
        <taxon>Bacteroidota</taxon>
        <taxon>Sphingobacteriia</taxon>
        <taxon>Sphingobacteriales</taxon>
        <taxon>Sphingobacteriaceae</taxon>
        <taxon>Pedobacter</taxon>
    </lineage>
</organism>
<dbReference type="AlphaFoldDB" id="A0A521ELN4"/>
<protein>
    <submittedName>
        <fullName evidence="1">Uncharacterized protein</fullName>
    </submittedName>
</protein>
<dbReference type="OrthoDB" id="766527at2"/>
<sequence>MALTKEERQKNKTLLLATLNYLLEYHSGDMVFDGYSPSKQWFLHDIRRTETDIKNYRTKAIQRRLEQHIMLLKYKFDLGLNQYIKDNTVYDIDIFEQFKTDVLPVISKRKIEDNDLYLVERYLKAYGANPGEQENVSLLKTLLAKREVEKSKWAELTEQITVTFSVGGKGGHRWLLSEALAPNGVFKLSVQFSGKEEYALTYVNIALPGGNGGIYIIRGYKLPIKAYWKDNHTVIIETKREYEASCAYQQITSYGEQFNIEYTFV</sequence>
<dbReference type="Proteomes" id="UP000320300">
    <property type="component" value="Unassembled WGS sequence"/>
</dbReference>
<gene>
    <name evidence="1" type="ORF">SAMN06265348_108277</name>
</gene>
<evidence type="ECO:0000313" key="1">
    <source>
        <dbReference type="EMBL" id="SMO84827.1"/>
    </source>
</evidence>
<proteinExistence type="predicted"/>
<reference evidence="1 2" key="1">
    <citation type="submission" date="2017-05" db="EMBL/GenBank/DDBJ databases">
        <authorList>
            <person name="Varghese N."/>
            <person name="Submissions S."/>
        </authorList>
    </citation>
    <scope>NUCLEOTIDE SEQUENCE [LARGE SCALE GENOMIC DNA]</scope>
    <source>
        <strain evidence="1 2">DSM 19036</strain>
    </source>
</reference>
<dbReference type="RefSeq" id="WP_142529407.1">
    <property type="nucleotide sequence ID" value="NZ_CBCSJO010000008.1"/>
</dbReference>
<dbReference type="EMBL" id="FXTN01000008">
    <property type="protein sequence ID" value="SMO84827.1"/>
    <property type="molecule type" value="Genomic_DNA"/>
</dbReference>
<accession>A0A521ELN4</accession>
<keyword evidence="2" id="KW-1185">Reference proteome</keyword>
<evidence type="ECO:0000313" key="2">
    <source>
        <dbReference type="Proteomes" id="UP000320300"/>
    </source>
</evidence>